<comment type="caution">
    <text evidence="1">The sequence shown here is derived from an EMBL/GenBank/DDBJ whole genome shotgun (WGS) entry which is preliminary data.</text>
</comment>
<name>A0A5C6MG55_9TELE</name>
<reference evidence="1 2" key="1">
    <citation type="submission" date="2019-04" db="EMBL/GenBank/DDBJ databases">
        <title>Chromosome genome assembly for Takifugu flavidus.</title>
        <authorList>
            <person name="Xiao S."/>
        </authorList>
    </citation>
    <scope>NUCLEOTIDE SEQUENCE [LARGE SCALE GENOMIC DNA]</scope>
    <source>
        <strain evidence="1">HTHZ2018</strain>
        <tissue evidence="1">Muscle</tissue>
    </source>
</reference>
<sequence>MLHMFYQPVMASTIFCAVVLDNVDEVVRDRMVLKVGTIMDSPPPLHNTVDKLRSSSSSRLLQPRCSKERYRKSFLPAVHYQTV</sequence>
<dbReference type="EMBL" id="RHFK02000378">
    <property type="protein sequence ID" value="TWW54164.1"/>
    <property type="molecule type" value="Genomic_DNA"/>
</dbReference>
<evidence type="ECO:0000313" key="2">
    <source>
        <dbReference type="Proteomes" id="UP000324091"/>
    </source>
</evidence>
<dbReference type="Proteomes" id="UP000324091">
    <property type="component" value="Unassembled WGS sequence"/>
</dbReference>
<protein>
    <submittedName>
        <fullName evidence="1">Uncharacterized protein</fullName>
    </submittedName>
</protein>
<accession>A0A5C6MG55</accession>
<organism evidence="1 2">
    <name type="scientific">Takifugu flavidus</name>
    <name type="common">sansaifugu</name>
    <dbReference type="NCBI Taxonomy" id="433684"/>
    <lineage>
        <taxon>Eukaryota</taxon>
        <taxon>Metazoa</taxon>
        <taxon>Chordata</taxon>
        <taxon>Craniata</taxon>
        <taxon>Vertebrata</taxon>
        <taxon>Euteleostomi</taxon>
        <taxon>Actinopterygii</taxon>
        <taxon>Neopterygii</taxon>
        <taxon>Teleostei</taxon>
        <taxon>Neoteleostei</taxon>
        <taxon>Acanthomorphata</taxon>
        <taxon>Eupercaria</taxon>
        <taxon>Tetraodontiformes</taxon>
        <taxon>Tetradontoidea</taxon>
        <taxon>Tetraodontidae</taxon>
        <taxon>Takifugu</taxon>
    </lineage>
</organism>
<gene>
    <name evidence="1" type="ORF">D4764_0220270</name>
</gene>
<proteinExistence type="predicted"/>
<dbReference type="AlphaFoldDB" id="A0A5C6MG55"/>
<keyword evidence="2" id="KW-1185">Reference proteome</keyword>
<evidence type="ECO:0000313" key="1">
    <source>
        <dbReference type="EMBL" id="TWW54164.1"/>
    </source>
</evidence>